<protein>
    <submittedName>
        <fullName evidence="1">Uncharacterized protein</fullName>
    </submittedName>
</protein>
<dbReference type="GeneID" id="79064416"/>
<evidence type="ECO:0000313" key="2">
    <source>
        <dbReference type="Proteomes" id="UP001144451"/>
    </source>
</evidence>
<reference evidence="1" key="1">
    <citation type="submission" date="2022-12" db="EMBL/GenBank/DDBJ databases">
        <title>Reference genome sequencing for broad-spectrum identification of bacterial and archaeal isolates by mass spectrometry.</title>
        <authorList>
            <person name="Sekiguchi Y."/>
            <person name="Tourlousse D.M."/>
        </authorList>
    </citation>
    <scope>NUCLEOTIDE SEQUENCE</scope>
    <source>
        <strain evidence="1">5-2</strain>
    </source>
</reference>
<gene>
    <name evidence="1" type="ORF">BCONGLO52_12420</name>
</gene>
<keyword evidence="2" id="KW-1185">Reference proteome</keyword>
<organism evidence="1 2">
    <name type="scientific">Brachybacterium conglomeratum</name>
    <dbReference type="NCBI Taxonomy" id="47846"/>
    <lineage>
        <taxon>Bacteria</taxon>
        <taxon>Bacillati</taxon>
        <taxon>Actinomycetota</taxon>
        <taxon>Actinomycetes</taxon>
        <taxon>Micrococcales</taxon>
        <taxon>Dermabacteraceae</taxon>
        <taxon>Brachybacterium</taxon>
    </lineage>
</organism>
<evidence type="ECO:0000313" key="1">
    <source>
        <dbReference type="EMBL" id="GLI30401.1"/>
    </source>
</evidence>
<dbReference type="Proteomes" id="UP001144451">
    <property type="component" value="Unassembled WGS sequence"/>
</dbReference>
<proteinExistence type="predicted"/>
<dbReference type="EMBL" id="BSDQ01000001">
    <property type="protein sequence ID" value="GLI30401.1"/>
    <property type="molecule type" value="Genomic_DNA"/>
</dbReference>
<dbReference type="RefSeq" id="WP_271190687.1">
    <property type="nucleotide sequence ID" value="NZ_BSDQ01000001.1"/>
</dbReference>
<accession>A0ABQ5RG97</accession>
<name>A0ABQ5RG97_9MICO</name>
<sequence>MTDRQEAEQLELALELREPVPAPWWAEVIEHETEGSQDTGWWGA</sequence>
<comment type="caution">
    <text evidence="1">The sequence shown here is derived from an EMBL/GenBank/DDBJ whole genome shotgun (WGS) entry which is preliminary data.</text>
</comment>